<dbReference type="PRINTS" id="PR00127">
    <property type="entry name" value="CLPPROTEASEP"/>
</dbReference>
<name>A0ABS1H3F9_9BACL</name>
<evidence type="ECO:0000256" key="2">
    <source>
        <dbReference type="ARBA" id="ARBA00022670"/>
    </source>
</evidence>
<dbReference type="Proteomes" id="UP000618943">
    <property type="component" value="Unassembled WGS sequence"/>
</dbReference>
<evidence type="ECO:0000313" key="6">
    <source>
        <dbReference type="EMBL" id="MBK3493593.1"/>
    </source>
</evidence>
<evidence type="ECO:0000259" key="5">
    <source>
        <dbReference type="Pfam" id="PF01343"/>
    </source>
</evidence>
<dbReference type="InterPro" id="IPR002142">
    <property type="entry name" value="Peptidase_S49"/>
</dbReference>
<reference evidence="6 7" key="1">
    <citation type="submission" date="2020-12" db="EMBL/GenBank/DDBJ databases">
        <title>YIM B01967 draft genome.</title>
        <authorList>
            <person name="Yan X."/>
        </authorList>
    </citation>
    <scope>NUCLEOTIDE SEQUENCE [LARGE SCALE GENOMIC DNA]</scope>
    <source>
        <strain evidence="6 7">YIM B01967</strain>
    </source>
</reference>
<evidence type="ECO:0000313" key="7">
    <source>
        <dbReference type="Proteomes" id="UP000618943"/>
    </source>
</evidence>
<dbReference type="NCBIfam" id="TIGR00706">
    <property type="entry name" value="SppA_dom"/>
    <property type="match status" value="1"/>
</dbReference>
<dbReference type="PANTHER" id="PTHR42987:SF7">
    <property type="entry name" value="SIGNAL PEPTIDE PEPTIDASE SPPA-RELATED"/>
    <property type="match status" value="1"/>
</dbReference>
<evidence type="ECO:0000256" key="3">
    <source>
        <dbReference type="ARBA" id="ARBA00022801"/>
    </source>
</evidence>
<dbReference type="Gene3D" id="3.90.226.10">
    <property type="entry name" value="2-enoyl-CoA Hydratase, Chain A, domain 1"/>
    <property type="match status" value="2"/>
</dbReference>
<evidence type="ECO:0000256" key="1">
    <source>
        <dbReference type="ARBA" id="ARBA00008683"/>
    </source>
</evidence>
<gene>
    <name evidence="6" type="primary">sppA</name>
    <name evidence="6" type="ORF">JFL43_01650</name>
</gene>
<dbReference type="InterPro" id="IPR004635">
    <property type="entry name" value="Pept_S49_SppA"/>
</dbReference>
<dbReference type="Pfam" id="PF01343">
    <property type="entry name" value="Peptidase_S49"/>
    <property type="match status" value="1"/>
</dbReference>
<dbReference type="InterPro" id="IPR047272">
    <property type="entry name" value="S49_SppA_C"/>
</dbReference>
<proteinExistence type="inferred from homology"/>
<sequence>MNAKRWIALGAAAFLLVASIGLNTILTITSKDFTSQFENMFDISGSKYTETRIETGDFNKRIAVLTVNGTIQAGGGSGSLLGGAASYNHQFFMEQLEAILQDTSIKGVVLKVNSPGGTVIESKQIYDKIKEIKKERKIPLYVSMGSMAASGGYYISAPADKIFLDEETITGSIGVIMQGMNYGKLAEKYGIEFETIKTGKYKDIMSSTREMTADERAMLQEMINDSYERFVDVIEDGRGMSEKDVKKVADGRILNGKQAIKAGLADELGYVDDTIEAMKKDHKLKGAEVFEYNTTEAWTSLFSVKMNNLFGGSAETQAISKILSDYNSAPRMMYMYGDE</sequence>
<keyword evidence="7" id="KW-1185">Reference proteome</keyword>
<organism evidence="6 7">
    <name type="scientific">Viridibacillus soli</name>
    <dbReference type="NCBI Taxonomy" id="2798301"/>
    <lineage>
        <taxon>Bacteria</taxon>
        <taxon>Bacillati</taxon>
        <taxon>Bacillota</taxon>
        <taxon>Bacilli</taxon>
        <taxon>Bacillales</taxon>
        <taxon>Caryophanaceae</taxon>
        <taxon>Viridibacillus</taxon>
    </lineage>
</organism>
<dbReference type="SUPFAM" id="SSF52096">
    <property type="entry name" value="ClpP/crotonase"/>
    <property type="match status" value="1"/>
</dbReference>
<dbReference type="InterPro" id="IPR029045">
    <property type="entry name" value="ClpP/crotonase-like_dom_sf"/>
</dbReference>
<evidence type="ECO:0000256" key="4">
    <source>
        <dbReference type="ARBA" id="ARBA00022825"/>
    </source>
</evidence>
<comment type="caution">
    <text evidence="6">The sequence shown here is derived from an EMBL/GenBank/DDBJ whole genome shotgun (WGS) entry which is preliminary data.</text>
</comment>
<accession>A0ABS1H3F9</accession>
<protein>
    <submittedName>
        <fullName evidence="6">Signal peptide peptidase SppA</fullName>
    </submittedName>
</protein>
<comment type="similarity">
    <text evidence="1">Belongs to the peptidase S49 family.</text>
</comment>
<feature type="domain" description="Peptidase S49" evidence="5">
    <location>
        <begin position="134"/>
        <end position="284"/>
    </location>
</feature>
<dbReference type="CDD" id="cd07023">
    <property type="entry name" value="S49_Sppa_N_C"/>
    <property type="match status" value="1"/>
</dbReference>
<keyword evidence="3" id="KW-0378">Hydrolase</keyword>
<dbReference type="RefSeq" id="WP_200747635.1">
    <property type="nucleotide sequence ID" value="NZ_JAEOAH010000001.1"/>
</dbReference>
<keyword evidence="2" id="KW-0645">Protease</keyword>
<keyword evidence="4" id="KW-0720">Serine protease</keyword>
<dbReference type="EMBL" id="JAEOAH010000001">
    <property type="protein sequence ID" value="MBK3493593.1"/>
    <property type="molecule type" value="Genomic_DNA"/>
</dbReference>
<dbReference type="PANTHER" id="PTHR42987">
    <property type="entry name" value="PEPTIDASE S49"/>
    <property type="match status" value="1"/>
</dbReference>
<dbReference type="InterPro" id="IPR001907">
    <property type="entry name" value="ClpP"/>
</dbReference>